<evidence type="ECO:0000256" key="8">
    <source>
        <dbReference type="HAMAP-Rule" id="MF_00277"/>
    </source>
</evidence>
<comment type="function">
    <text evidence="8">Modifies, by uridylylation and deuridylylation, the PII regulatory proteins (GlnB and homologs), in response to the nitrogen status of the cell that GlnD senses through the glutamine level. Under low glutamine levels, catalyzes the conversion of the PII proteins and UTP to PII-UMP and PPi, while under higher glutamine levels, GlnD hydrolyzes PII-UMP to PII and UMP (deuridylylation). Thus, controls uridylylation state and activity of the PII proteins, and plays an important role in the regulation of nitrogen metabolism.</text>
</comment>
<dbReference type="CDD" id="cd05401">
    <property type="entry name" value="NT_GlnE_GlnD_like"/>
    <property type="match status" value="1"/>
</dbReference>
<dbReference type="Pfam" id="PF01909">
    <property type="entry name" value="NTP_transf_2"/>
    <property type="match status" value="1"/>
</dbReference>
<dbReference type="InterPro" id="IPR003607">
    <property type="entry name" value="HD/PDEase_dom"/>
</dbReference>
<dbReference type="NCBIfam" id="TIGR01693">
    <property type="entry name" value="UTase_glnD"/>
    <property type="match status" value="1"/>
</dbReference>
<comment type="caution">
    <text evidence="8">Lacks conserved residue(s) required for the propagation of feature annotation.</text>
</comment>
<dbReference type="CDD" id="cd04899">
    <property type="entry name" value="ACT_ACR-UUR-like_2"/>
    <property type="match status" value="1"/>
</dbReference>
<evidence type="ECO:0000256" key="6">
    <source>
        <dbReference type="ARBA" id="ARBA00023268"/>
    </source>
</evidence>
<evidence type="ECO:0000256" key="3">
    <source>
        <dbReference type="ARBA" id="ARBA00022737"/>
    </source>
</evidence>
<evidence type="ECO:0000256" key="1">
    <source>
        <dbReference type="ARBA" id="ARBA00022679"/>
    </source>
</evidence>
<keyword evidence="3" id="KW-0677">Repeat</keyword>
<keyword evidence="1 8" id="KW-0808">Transferase</keyword>
<dbReference type="CDD" id="cd00077">
    <property type="entry name" value="HDc"/>
    <property type="match status" value="1"/>
</dbReference>
<dbReference type="EMBL" id="BNAH01000004">
    <property type="protein sequence ID" value="GHE85315.1"/>
    <property type="molecule type" value="Genomic_DNA"/>
</dbReference>
<protein>
    <recommendedName>
        <fullName evidence="8">Bifunctional uridylyltransferase/uridylyl-removing enzyme</fullName>
        <shortName evidence="8">UTase/UR</shortName>
    </recommendedName>
    <alternativeName>
        <fullName evidence="8">Bifunctional [protein-PII] modification enzyme</fullName>
    </alternativeName>
    <alternativeName>
        <fullName evidence="8">Bifunctional nitrogen sensor protein</fullName>
    </alternativeName>
    <domain>
        <recommendedName>
            <fullName evidence="8">[Protein-PII] uridylyltransferase</fullName>
            <shortName evidence="8">PII uridylyltransferase</shortName>
            <shortName evidence="8">UTase</shortName>
            <ecNumber evidence="8">2.7.7.59</ecNumber>
        </recommendedName>
    </domain>
    <domain>
        <recommendedName>
            <fullName evidence="8">[Protein-PII]-UMP uridylyl-removing enzyme</fullName>
            <shortName evidence="8">UR</shortName>
            <ecNumber evidence="8">3.1.4.-</ecNumber>
        </recommendedName>
    </domain>
</protein>
<organism evidence="11 12">
    <name type="scientific">Thalassotalea profundi</name>
    <dbReference type="NCBI Taxonomy" id="2036687"/>
    <lineage>
        <taxon>Bacteria</taxon>
        <taxon>Pseudomonadati</taxon>
        <taxon>Pseudomonadota</taxon>
        <taxon>Gammaproteobacteria</taxon>
        <taxon>Alteromonadales</taxon>
        <taxon>Colwelliaceae</taxon>
        <taxon>Thalassotalea</taxon>
    </lineage>
</organism>
<feature type="region of interest" description="Uridylyltransferase" evidence="8">
    <location>
        <begin position="1"/>
        <end position="338"/>
    </location>
</feature>
<dbReference type="PANTHER" id="PTHR47320:SF1">
    <property type="entry name" value="BIFUNCTIONAL URIDYLYLTRANSFERASE_URIDYLYL-REMOVING ENZYME"/>
    <property type="match status" value="1"/>
</dbReference>
<evidence type="ECO:0000256" key="5">
    <source>
        <dbReference type="ARBA" id="ARBA00022842"/>
    </source>
</evidence>
<dbReference type="InterPro" id="IPR043519">
    <property type="entry name" value="NT_sf"/>
</dbReference>
<comment type="caution">
    <text evidence="11">The sequence shown here is derived from an EMBL/GenBank/DDBJ whole genome shotgun (WGS) entry which is preliminary data.</text>
</comment>
<keyword evidence="5 8" id="KW-0460">Magnesium</keyword>
<keyword evidence="4 8" id="KW-0378">Hydrolase</keyword>
<comment type="activity regulation">
    <text evidence="8">Uridylyltransferase (UTase) activity is inhibited by glutamine, while glutamine activates uridylyl-removing (UR) activity.</text>
</comment>
<comment type="catalytic activity">
    <reaction evidence="7">
        <text>guanosine 3',5'-bis(diphosphate) + H2O = GDP + diphosphate + H(+)</text>
        <dbReference type="Rhea" id="RHEA:14253"/>
        <dbReference type="ChEBI" id="CHEBI:15377"/>
        <dbReference type="ChEBI" id="CHEBI:15378"/>
        <dbReference type="ChEBI" id="CHEBI:33019"/>
        <dbReference type="ChEBI" id="CHEBI:58189"/>
        <dbReference type="ChEBI" id="CHEBI:77828"/>
        <dbReference type="EC" id="3.1.7.2"/>
    </reaction>
</comment>
<sequence>MLTSVFVPDQFLVPLSMTSPNIEIKEICQISRDFQDWQKSQFSTDYIVNIVAARATFVDTLLSKLWCQHQLDEYQIALIAVGGYGRGELHPYSDVDILILTQDKTTPELEEKISAFITQLWDVKLDVGHSVRSVKECLKQAINDVTIATNLMEMRQISGNKILAEQLHSSINEDDFWTSQKFFIAKREEQQQRHEQYHGAAYTLEPNLKANPGGLRDIQTIGWVAKRHFQADSLEELVQHKYLTNNEYFELLECQEYLWRMRCALHFIAGRSENRLLFDYQADVATLMGFGDQGKFAIERMMKRFFRIIGRVAELNKMLLQHFEFTILKNNKTDIEIQVNEDFIIVDGLIKALNKRVFMRSTKIMEMFLIIAQREEIIDLHPDTLRLLRNSRRRLVSGMLDYANCRRIFMQIMRHPRGLGLTFTLMHQHSILGAYLPEWRNIVGQMQFDLFHAYSVDEHSYRLIKNLYRFSQTEFDHEFPLCSKIVQRIRKPEVLYIAGIFHDIAKGRGGDHAKLGAIDALNFGKVHQLNDHDGRMIAWLVKYHLLMSVTAQRRDIADPEVIKEFASIVRDEAHLDYLYCLTVADMRATNESLWNSWKANLLEELYFNTKRAFRRGLEKPVDLRAKIRENQDQAKLLLDNKLDLAKLAILWREFKADYFLRYSPEQIAWHSEHILQHDKSKPMVLISPKAYRGGTEVFVYTRDNAKIFATIVTLLGAKGLSIHDAKIITSKGRFTTNTFVILDQQGHAISDSYRALDIAQSLTEALSDPNFKFTIPSTTKRLEQFKVTTQVSFIKSSSKNRTLLEIVALDSPGLLAKFAKVFIACEITIHSAKITTFGEKAEDVFTVSNKDNQALTEQQQMILSQKLCEDV</sequence>
<evidence type="ECO:0000256" key="2">
    <source>
        <dbReference type="ARBA" id="ARBA00022695"/>
    </source>
</evidence>
<dbReference type="Pfam" id="PF08335">
    <property type="entry name" value="GlnD_UR_UTase"/>
    <property type="match status" value="1"/>
</dbReference>
<comment type="catalytic activity">
    <reaction evidence="8">
        <text>[protein-PII]-uridylyl-L-tyrosine + H2O = [protein-PII]-L-tyrosine + UMP + H(+)</text>
        <dbReference type="Rhea" id="RHEA:48600"/>
        <dbReference type="Rhea" id="RHEA-COMP:12147"/>
        <dbReference type="Rhea" id="RHEA-COMP:12148"/>
        <dbReference type="ChEBI" id="CHEBI:15377"/>
        <dbReference type="ChEBI" id="CHEBI:15378"/>
        <dbReference type="ChEBI" id="CHEBI:46858"/>
        <dbReference type="ChEBI" id="CHEBI:57865"/>
        <dbReference type="ChEBI" id="CHEBI:90602"/>
    </reaction>
</comment>
<dbReference type="Gene3D" id="3.30.460.10">
    <property type="entry name" value="Beta Polymerase, domain 2"/>
    <property type="match status" value="1"/>
</dbReference>
<dbReference type="InterPro" id="IPR002934">
    <property type="entry name" value="Polymerase_NTP_transf_dom"/>
</dbReference>
<dbReference type="GO" id="GO:0016779">
    <property type="term" value="F:nucleotidyltransferase activity"/>
    <property type="evidence" value="ECO:0007669"/>
    <property type="project" value="UniProtKB-KW"/>
</dbReference>
<evidence type="ECO:0000259" key="10">
    <source>
        <dbReference type="PROSITE" id="PS51831"/>
    </source>
</evidence>
<dbReference type="InterPro" id="IPR010043">
    <property type="entry name" value="UTase/UR"/>
</dbReference>
<evidence type="ECO:0000256" key="4">
    <source>
        <dbReference type="ARBA" id="ARBA00022801"/>
    </source>
</evidence>
<dbReference type="RefSeq" id="WP_229817101.1">
    <property type="nucleotide sequence ID" value="NZ_BNAH01000004.1"/>
</dbReference>
<dbReference type="PIRSF" id="PIRSF006288">
    <property type="entry name" value="PII_uridyltransf"/>
    <property type="match status" value="1"/>
</dbReference>
<evidence type="ECO:0000259" key="9">
    <source>
        <dbReference type="PROSITE" id="PS51671"/>
    </source>
</evidence>
<dbReference type="Proteomes" id="UP000626370">
    <property type="component" value="Unassembled WGS sequence"/>
</dbReference>
<dbReference type="SMART" id="SM00471">
    <property type="entry name" value="HDc"/>
    <property type="match status" value="1"/>
</dbReference>
<comment type="catalytic activity">
    <reaction evidence="8">
        <text>[protein-PII]-L-tyrosine + UTP = [protein-PII]-uridylyl-L-tyrosine + diphosphate</text>
        <dbReference type="Rhea" id="RHEA:13673"/>
        <dbReference type="Rhea" id="RHEA-COMP:12147"/>
        <dbReference type="Rhea" id="RHEA-COMP:12148"/>
        <dbReference type="ChEBI" id="CHEBI:33019"/>
        <dbReference type="ChEBI" id="CHEBI:46398"/>
        <dbReference type="ChEBI" id="CHEBI:46858"/>
        <dbReference type="ChEBI" id="CHEBI:90602"/>
        <dbReference type="EC" id="2.7.7.59"/>
    </reaction>
</comment>
<comment type="similarity">
    <text evidence="8">Belongs to the GlnD family.</text>
</comment>
<dbReference type="SUPFAM" id="SSF81593">
    <property type="entry name" value="Nucleotidyltransferase substrate binding subunit/domain"/>
    <property type="match status" value="1"/>
</dbReference>
<dbReference type="InterPro" id="IPR013546">
    <property type="entry name" value="PII_UdlTrfase/GS_AdlTrfase"/>
</dbReference>
<comment type="domain">
    <text evidence="8">Has four distinct domains: an N-terminal nucleotidyltransferase (NT) domain responsible for UTase activity, a central HD domain that encodes UR activity, and two C-terminal ACT domains that seem to have a role in glutamine sensing.</text>
</comment>
<keyword evidence="6 8" id="KW-0511">Multifunctional enzyme</keyword>
<dbReference type="SUPFAM" id="SSF109604">
    <property type="entry name" value="HD-domain/PDEase-like"/>
    <property type="match status" value="1"/>
</dbReference>
<feature type="domain" description="ACT" evidence="9">
    <location>
        <begin position="803"/>
        <end position="871"/>
    </location>
</feature>
<dbReference type="EC" id="3.1.4.-" evidence="8"/>
<gene>
    <name evidence="8 11" type="primary">glnD</name>
    <name evidence="11" type="ORF">GCM10011501_12900</name>
</gene>
<feature type="domain" description="HD" evidence="10">
    <location>
        <begin position="456"/>
        <end position="578"/>
    </location>
</feature>
<dbReference type="CDD" id="cd04900">
    <property type="entry name" value="ACT_UUR-like_1"/>
    <property type="match status" value="1"/>
</dbReference>
<dbReference type="PANTHER" id="PTHR47320">
    <property type="entry name" value="BIFUNCTIONAL URIDYLYLTRANSFERASE/URIDYLYL-REMOVING ENZYME"/>
    <property type="match status" value="1"/>
</dbReference>
<dbReference type="PROSITE" id="PS51831">
    <property type="entry name" value="HD"/>
    <property type="match status" value="1"/>
</dbReference>
<evidence type="ECO:0000256" key="7">
    <source>
        <dbReference type="ARBA" id="ARBA00047968"/>
    </source>
</evidence>
<dbReference type="InterPro" id="IPR045865">
    <property type="entry name" value="ACT-like_dom_sf"/>
</dbReference>
<dbReference type="PROSITE" id="PS51671">
    <property type="entry name" value="ACT"/>
    <property type="match status" value="2"/>
</dbReference>
<dbReference type="Pfam" id="PF01966">
    <property type="entry name" value="HD"/>
    <property type="match status" value="1"/>
</dbReference>
<proteinExistence type="inferred from homology"/>
<dbReference type="EC" id="2.7.7.59" evidence="8"/>
<dbReference type="InterPro" id="IPR006674">
    <property type="entry name" value="HD_domain"/>
</dbReference>
<keyword evidence="2 8" id="KW-0548">Nucleotidyltransferase</keyword>
<feature type="domain" description="ACT" evidence="9">
    <location>
        <begin position="696"/>
        <end position="781"/>
    </location>
</feature>
<keyword evidence="12" id="KW-1185">Reference proteome</keyword>
<name>A0ABQ3INC0_9GAMM</name>
<dbReference type="SUPFAM" id="SSF81301">
    <property type="entry name" value="Nucleotidyltransferase"/>
    <property type="match status" value="1"/>
</dbReference>
<comment type="cofactor">
    <cofactor evidence="8">
        <name>Mg(2+)</name>
        <dbReference type="ChEBI" id="CHEBI:18420"/>
    </cofactor>
</comment>
<dbReference type="InterPro" id="IPR002912">
    <property type="entry name" value="ACT_dom"/>
</dbReference>
<dbReference type="HAMAP" id="MF_00277">
    <property type="entry name" value="PII_uridylyl_transf"/>
    <property type="match status" value="1"/>
</dbReference>
<dbReference type="Gene3D" id="1.10.3210.10">
    <property type="entry name" value="Hypothetical protein af1432"/>
    <property type="match status" value="1"/>
</dbReference>
<reference evidence="12" key="1">
    <citation type="journal article" date="2019" name="Int. J. Syst. Evol. Microbiol.">
        <title>The Global Catalogue of Microorganisms (GCM) 10K type strain sequencing project: providing services to taxonomists for standard genome sequencing and annotation.</title>
        <authorList>
            <consortium name="The Broad Institute Genomics Platform"/>
            <consortium name="The Broad Institute Genome Sequencing Center for Infectious Disease"/>
            <person name="Wu L."/>
            <person name="Ma J."/>
        </authorList>
    </citation>
    <scope>NUCLEOTIDE SEQUENCE [LARGE SCALE GENOMIC DNA]</scope>
    <source>
        <strain evidence="12">CGMCC 1.15922</strain>
    </source>
</reference>
<dbReference type="SUPFAM" id="SSF55021">
    <property type="entry name" value="ACT-like"/>
    <property type="match status" value="2"/>
</dbReference>
<accession>A0ABQ3INC0</accession>
<evidence type="ECO:0000313" key="12">
    <source>
        <dbReference type="Proteomes" id="UP000626370"/>
    </source>
</evidence>
<evidence type="ECO:0000313" key="11">
    <source>
        <dbReference type="EMBL" id="GHE85315.1"/>
    </source>
</evidence>